<evidence type="ECO:0000313" key="3">
    <source>
        <dbReference type="EMBL" id="GBC59343.1"/>
    </source>
</evidence>
<evidence type="ECO:0000256" key="1">
    <source>
        <dbReference type="SAM" id="Phobius"/>
    </source>
</evidence>
<dbReference type="InterPro" id="IPR050515">
    <property type="entry name" value="Beta-lactam/transpept"/>
</dbReference>
<accession>A0A401FQV9</accession>
<dbReference type="GO" id="GO:0071555">
    <property type="term" value="P:cell wall organization"/>
    <property type="evidence" value="ECO:0007669"/>
    <property type="project" value="TreeGrafter"/>
</dbReference>
<dbReference type="PANTHER" id="PTHR30627">
    <property type="entry name" value="PEPTIDOGLYCAN D,D-TRANSPEPTIDASE"/>
    <property type="match status" value="1"/>
</dbReference>
<comment type="caution">
    <text evidence="3">The sequence shown here is derived from an EMBL/GenBank/DDBJ whole genome shotgun (WGS) entry which is preliminary data.</text>
</comment>
<dbReference type="InterPro" id="IPR012338">
    <property type="entry name" value="Beta-lactam/transpept-like"/>
</dbReference>
<keyword evidence="4" id="KW-1185">Reference proteome</keyword>
<gene>
    <name evidence="3" type="ORF">DENIS_0282</name>
</gene>
<reference evidence="4" key="1">
    <citation type="submission" date="2017-11" db="EMBL/GenBank/DDBJ databases">
        <authorList>
            <person name="Watanabe M."/>
            <person name="Kojima H."/>
        </authorList>
    </citation>
    <scope>NUCLEOTIDE SEQUENCE [LARGE SCALE GENOMIC DNA]</scope>
    <source>
        <strain evidence="4">Tokyo 01</strain>
    </source>
</reference>
<protein>
    <submittedName>
        <fullName evidence="3">Penicillin-binding protein</fullName>
    </submittedName>
</protein>
<proteinExistence type="predicted"/>
<reference evidence="4" key="2">
    <citation type="submission" date="2019-01" db="EMBL/GenBank/DDBJ databases">
        <title>Genome sequence of Desulfonema ishimotonii strain Tokyo 01.</title>
        <authorList>
            <person name="Fukui M."/>
        </authorList>
    </citation>
    <scope>NUCLEOTIDE SEQUENCE [LARGE SCALE GENOMIC DNA]</scope>
    <source>
        <strain evidence="4">Tokyo 01</strain>
    </source>
</reference>
<sequence>MIKRRRLRKRQARNRQFGWQVYQNRLRARGNPRRPGRKMLWYAVLALMLGSGILTLTGNRAGNALYMPEPAIKDCRIPVTSESPLPADRTGIRAVPEDVGDTAGAAGNLPIDKADIRAVLGSRSFLNLTRNRFDFDYDGHRFQIDATLDPFLQNFLIGHRQTRYARYIGMVVMEPRSGRILSMVSFDSADPRRNVCTDSVFPAASVFKLVTAAASVEKCGFGANSTLTYCGRKHTLYKFQLKKRPDRGPINRISLRDSFAQSVNPVFGKLGIHYLGKKRLAKSADAFGFNGDISRELPVAPSTFSLSDDPYHWAEVASGFNRSTAISPLHGAVMAAAIVANKGRRIEPMIVEQITDGAGRLLYRGQRQEMGQAITPRAAKVVRSLMEETVRTGTASKVFRKYRKDPVFARLNIGGKTGTINSRSSDYRRFDWFVGFAEEKGRTDRIVLSIVVAHEKYIGLRSTEYARMAIRAYFGHRFAERARETATNTSEPPESGGG</sequence>
<dbReference type="RefSeq" id="WP_124326863.1">
    <property type="nucleotide sequence ID" value="NZ_BEXT01000001.1"/>
</dbReference>
<keyword evidence="1" id="KW-1133">Transmembrane helix</keyword>
<dbReference type="PANTHER" id="PTHR30627:SF2">
    <property type="entry name" value="PEPTIDOGLYCAN D,D-TRANSPEPTIDASE MRDA"/>
    <property type="match status" value="1"/>
</dbReference>
<dbReference type="AlphaFoldDB" id="A0A401FQV9"/>
<dbReference type="GO" id="GO:0071972">
    <property type="term" value="F:peptidoglycan L,D-transpeptidase activity"/>
    <property type="evidence" value="ECO:0007669"/>
    <property type="project" value="TreeGrafter"/>
</dbReference>
<dbReference type="GO" id="GO:0005886">
    <property type="term" value="C:plasma membrane"/>
    <property type="evidence" value="ECO:0007669"/>
    <property type="project" value="TreeGrafter"/>
</dbReference>
<keyword evidence="1" id="KW-0812">Transmembrane</keyword>
<evidence type="ECO:0000259" key="2">
    <source>
        <dbReference type="Pfam" id="PF00905"/>
    </source>
</evidence>
<dbReference type="InterPro" id="IPR001460">
    <property type="entry name" value="PCN-bd_Tpept"/>
</dbReference>
<feature type="transmembrane region" description="Helical" evidence="1">
    <location>
        <begin position="39"/>
        <end position="58"/>
    </location>
</feature>
<dbReference type="Gene3D" id="3.40.710.10">
    <property type="entry name" value="DD-peptidase/beta-lactamase superfamily"/>
    <property type="match status" value="1"/>
</dbReference>
<name>A0A401FQV9_9BACT</name>
<evidence type="ECO:0000313" key="4">
    <source>
        <dbReference type="Proteomes" id="UP000288096"/>
    </source>
</evidence>
<dbReference type="EMBL" id="BEXT01000001">
    <property type="protein sequence ID" value="GBC59343.1"/>
    <property type="molecule type" value="Genomic_DNA"/>
</dbReference>
<dbReference type="Pfam" id="PF00905">
    <property type="entry name" value="Transpeptidase"/>
    <property type="match status" value="1"/>
</dbReference>
<dbReference type="SUPFAM" id="SSF56601">
    <property type="entry name" value="beta-lactamase/transpeptidase-like"/>
    <property type="match status" value="1"/>
</dbReference>
<organism evidence="3 4">
    <name type="scientific">Desulfonema ishimotonii</name>
    <dbReference type="NCBI Taxonomy" id="45657"/>
    <lineage>
        <taxon>Bacteria</taxon>
        <taxon>Pseudomonadati</taxon>
        <taxon>Thermodesulfobacteriota</taxon>
        <taxon>Desulfobacteria</taxon>
        <taxon>Desulfobacterales</taxon>
        <taxon>Desulfococcaceae</taxon>
        <taxon>Desulfonema</taxon>
    </lineage>
</organism>
<keyword evidence="1" id="KW-0472">Membrane</keyword>
<dbReference type="Proteomes" id="UP000288096">
    <property type="component" value="Unassembled WGS sequence"/>
</dbReference>
<dbReference type="GO" id="GO:0008658">
    <property type="term" value="F:penicillin binding"/>
    <property type="evidence" value="ECO:0007669"/>
    <property type="project" value="InterPro"/>
</dbReference>
<feature type="domain" description="Penicillin-binding protein transpeptidase" evidence="2">
    <location>
        <begin position="169"/>
        <end position="459"/>
    </location>
</feature>
<dbReference type="OrthoDB" id="9811238at2"/>